<accession>A0A9P1IC75</accession>
<dbReference type="AlphaFoldDB" id="A0A9P1IC75"/>
<name>A0A9P1IC75_9PELO</name>
<dbReference type="OrthoDB" id="5875451at2759"/>
<dbReference type="Proteomes" id="UP001152747">
    <property type="component" value="Unassembled WGS sequence"/>
</dbReference>
<organism evidence="2 3">
    <name type="scientific">Caenorhabditis angaria</name>
    <dbReference type="NCBI Taxonomy" id="860376"/>
    <lineage>
        <taxon>Eukaryota</taxon>
        <taxon>Metazoa</taxon>
        <taxon>Ecdysozoa</taxon>
        <taxon>Nematoda</taxon>
        <taxon>Chromadorea</taxon>
        <taxon>Rhabditida</taxon>
        <taxon>Rhabditina</taxon>
        <taxon>Rhabditomorpha</taxon>
        <taxon>Rhabditoidea</taxon>
        <taxon>Rhabditidae</taxon>
        <taxon>Peloderinae</taxon>
        <taxon>Caenorhabditis</taxon>
    </lineage>
</organism>
<dbReference type="EMBL" id="CANHGI010000002">
    <property type="protein sequence ID" value="CAI5442385.1"/>
    <property type="molecule type" value="Genomic_DNA"/>
</dbReference>
<feature type="compositionally biased region" description="Basic and acidic residues" evidence="1">
    <location>
        <begin position="58"/>
        <end position="134"/>
    </location>
</feature>
<sequence length="192" mass="22028">MKKKSQRNRGSKRDASQNTSNQNCQFTNNNNKKLDRSKRSGMVRKRSDIHGTANSGETKGKSNRPRERYEKSSDEDRDNVKYPKEKKKVGIEKKKESNTSTNNKKEEQKQPEEMTKKRRSCEKMEDKKEEKEKQSPQANDNPKKLSTAKERSPAKMNEEGAKDNNSGLDLTTKEPIKPVKMDDGYEDFGPGA</sequence>
<reference evidence="2" key="1">
    <citation type="submission" date="2022-11" db="EMBL/GenBank/DDBJ databases">
        <authorList>
            <person name="Kikuchi T."/>
        </authorList>
    </citation>
    <scope>NUCLEOTIDE SEQUENCE</scope>
    <source>
        <strain evidence="2">PS1010</strain>
    </source>
</reference>
<comment type="caution">
    <text evidence="2">The sequence shown here is derived from an EMBL/GenBank/DDBJ whole genome shotgun (WGS) entry which is preliminary data.</text>
</comment>
<gene>
    <name evidence="2" type="ORF">CAMP_LOCUS5022</name>
</gene>
<feature type="compositionally biased region" description="Basic and acidic residues" evidence="1">
    <location>
        <begin position="171"/>
        <end position="183"/>
    </location>
</feature>
<keyword evidence="3" id="KW-1185">Reference proteome</keyword>
<feature type="compositionally biased region" description="Basic residues" evidence="1">
    <location>
        <begin position="1"/>
        <end position="10"/>
    </location>
</feature>
<feature type="compositionally biased region" description="Low complexity" evidence="1">
    <location>
        <begin position="16"/>
        <end position="31"/>
    </location>
</feature>
<proteinExistence type="predicted"/>
<protein>
    <submittedName>
        <fullName evidence="2">Uncharacterized protein</fullName>
    </submittedName>
</protein>
<evidence type="ECO:0000313" key="2">
    <source>
        <dbReference type="EMBL" id="CAI5442385.1"/>
    </source>
</evidence>
<evidence type="ECO:0000256" key="1">
    <source>
        <dbReference type="SAM" id="MobiDB-lite"/>
    </source>
</evidence>
<feature type="compositionally biased region" description="Basic and acidic residues" evidence="1">
    <location>
        <begin position="141"/>
        <end position="162"/>
    </location>
</feature>
<evidence type="ECO:0000313" key="3">
    <source>
        <dbReference type="Proteomes" id="UP001152747"/>
    </source>
</evidence>
<feature type="region of interest" description="Disordered" evidence="1">
    <location>
        <begin position="1"/>
        <end position="192"/>
    </location>
</feature>